<name>A0AA88HMI5_ARTSF</name>
<dbReference type="EMBL" id="JAVRJZ010000018">
    <property type="protein sequence ID" value="KAK2708287.1"/>
    <property type="molecule type" value="Genomic_DNA"/>
</dbReference>
<evidence type="ECO:0000256" key="1">
    <source>
        <dbReference type="ARBA" id="ARBA00004123"/>
    </source>
</evidence>
<dbReference type="Pfam" id="PF09766">
    <property type="entry name" value="FmiP_Thoc5"/>
    <property type="match status" value="1"/>
</dbReference>
<feature type="compositionally biased region" description="Acidic residues" evidence="4">
    <location>
        <begin position="288"/>
        <end position="299"/>
    </location>
</feature>
<evidence type="ECO:0000256" key="4">
    <source>
        <dbReference type="SAM" id="MobiDB-lite"/>
    </source>
</evidence>
<keyword evidence="6" id="KW-1185">Reference proteome</keyword>
<evidence type="ECO:0000313" key="5">
    <source>
        <dbReference type="EMBL" id="KAK2708287.1"/>
    </source>
</evidence>
<accession>A0AA88HMI5</accession>
<comment type="similarity">
    <text evidence="2">Belongs to the THOC5 family.</text>
</comment>
<dbReference type="PANTHER" id="PTHR13375:SF3">
    <property type="entry name" value="THO COMPLEX SUBUNIT 5 HOMOLOG"/>
    <property type="match status" value="1"/>
</dbReference>
<dbReference type="GO" id="GO:0006406">
    <property type="term" value="P:mRNA export from nucleus"/>
    <property type="evidence" value="ECO:0007669"/>
    <property type="project" value="TreeGrafter"/>
</dbReference>
<comment type="subcellular location">
    <subcellularLocation>
        <location evidence="1">Nucleus</location>
    </subcellularLocation>
</comment>
<feature type="region of interest" description="Disordered" evidence="4">
    <location>
        <begin position="288"/>
        <end position="322"/>
    </location>
</feature>
<evidence type="ECO:0000313" key="6">
    <source>
        <dbReference type="Proteomes" id="UP001187531"/>
    </source>
</evidence>
<sequence length="690" mass="78604">MESTWDREMAQSTSSEENCSKFKECTKKLQVTLSKAMKERTETRAGQVVGCKKLDEDTESSYLSSGLACIMQLKKYNRLEKMLLKKNRDKVSEARQMVDSQHLQYVNMMYELQHLRTEIAKCLDYKSAVDEIEMVPEQQFYDQAPPSISCPEVTKSDPHELCKARLEWELTQRKSLKEERKVVESEKKTVLAHIKKRKSRLDSLLPKLKEAIEATKPVQEALGVQKEKSLYQEQFLQVFPVPMFLLYCRFKAYKDAYNPNLVLDILGDLEKVEKQMREVKSVPDLNAEIEEQSELESQELSDVRSERSKKRQTKSDPANVQPMRISTKLDSSIQISFEVKEGDLNGQVKLIFYYFPKLNIVSVHTSFMNASEGPSPASGIDLLRPSSLLSFLRNGDDKGDEFPTLESQLLAKSNKIKFVEVFGEDRPFKWAQILAGIDLAAENVKADKSLILKADLVSTDVQSLFKDIKSRIGNRLILEKTLNEIDSGHLVLPQEYADKLLTRVVANMSKISAVDLESFYTEFSSRTIVEAIHLKAGFVVKFTVKSDKVGVTSHVVIPLDYPCSNTIFILNWISGSEVTNKDMLMNIEQEVNVEIFNDIKIDPAHNMTVQIHHLKQCVDIVAAHNALQKGTTVEASGTKIFKPEFKYVSIYVQELGYYHSSTILKAGLLMFVTDHNLRFMILTDTLLIMI</sequence>
<dbReference type="PANTHER" id="PTHR13375">
    <property type="entry name" value="FMS INTERACTING PROTEIN"/>
    <property type="match status" value="1"/>
</dbReference>
<comment type="caution">
    <text evidence="5">The sequence shown here is derived from an EMBL/GenBank/DDBJ whole genome shotgun (WGS) entry which is preliminary data.</text>
</comment>
<dbReference type="GO" id="GO:0000445">
    <property type="term" value="C:THO complex part of transcription export complex"/>
    <property type="evidence" value="ECO:0007669"/>
    <property type="project" value="TreeGrafter"/>
</dbReference>
<evidence type="ECO:0000256" key="3">
    <source>
        <dbReference type="ARBA" id="ARBA00023242"/>
    </source>
</evidence>
<dbReference type="GO" id="GO:0003729">
    <property type="term" value="F:mRNA binding"/>
    <property type="evidence" value="ECO:0007669"/>
    <property type="project" value="TreeGrafter"/>
</dbReference>
<dbReference type="Proteomes" id="UP001187531">
    <property type="component" value="Unassembled WGS sequence"/>
</dbReference>
<evidence type="ECO:0008006" key="7">
    <source>
        <dbReference type="Google" id="ProtNLM"/>
    </source>
</evidence>
<evidence type="ECO:0000256" key="2">
    <source>
        <dbReference type="ARBA" id="ARBA00008044"/>
    </source>
</evidence>
<gene>
    <name evidence="5" type="ORF">QYM36_014030</name>
</gene>
<protein>
    <recommendedName>
        <fullName evidence="7">THO complex subunit 5</fullName>
    </recommendedName>
</protein>
<keyword evidence="3" id="KW-0539">Nucleus</keyword>
<proteinExistence type="inferred from homology"/>
<reference evidence="5" key="1">
    <citation type="submission" date="2023-07" db="EMBL/GenBank/DDBJ databases">
        <title>Chromosome-level genome assembly of Artemia franciscana.</title>
        <authorList>
            <person name="Jo E."/>
        </authorList>
    </citation>
    <scope>NUCLEOTIDE SEQUENCE</scope>
    <source>
        <tissue evidence="5">Whole body</tissue>
    </source>
</reference>
<dbReference type="InterPro" id="IPR019163">
    <property type="entry name" value="THO_Thoc5"/>
</dbReference>
<organism evidence="5 6">
    <name type="scientific">Artemia franciscana</name>
    <name type="common">Brine shrimp</name>
    <name type="synonym">Artemia sanfranciscana</name>
    <dbReference type="NCBI Taxonomy" id="6661"/>
    <lineage>
        <taxon>Eukaryota</taxon>
        <taxon>Metazoa</taxon>
        <taxon>Ecdysozoa</taxon>
        <taxon>Arthropoda</taxon>
        <taxon>Crustacea</taxon>
        <taxon>Branchiopoda</taxon>
        <taxon>Anostraca</taxon>
        <taxon>Artemiidae</taxon>
        <taxon>Artemia</taxon>
    </lineage>
</organism>
<dbReference type="AlphaFoldDB" id="A0AA88HMI5"/>